<dbReference type="EMBL" id="WHUW01000037">
    <property type="protein sequence ID" value="KAF8433039.1"/>
    <property type="molecule type" value="Genomic_DNA"/>
</dbReference>
<reference evidence="2" key="2">
    <citation type="journal article" date="2020" name="Nat. Commun.">
        <title>Large-scale genome sequencing of mycorrhizal fungi provides insights into the early evolution of symbiotic traits.</title>
        <authorList>
            <person name="Miyauchi S."/>
            <person name="Kiss E."/>
            <person name="Kuo A."/>
            <person name="Drula E."/>
            <person name="Kohler A."/>
            <person name="Sanchez-Garcia M."/>
            <person name="Morin E."/>
            <person name="Andreopoulos B."/>
            <person name="Barry K.W."/>
            <person name="Bonito G."/>
            <person name="Buee M."/>
            <person name="Carver A."/>
            <person name="Chen C."/>
            <person name="Cichocki N."/>
            <person name="Clum A."/>
            <person name="Culley D."/>
            <person name="Crous P.W."/>
            <person name="Fauchery L."/>
            <person name="Girlanda M."/>
            <person name="Hayes R.D."/>
            <person name="Keri Z."/>
            <person name="LaButti K."/>
            <person name="Lipzen A."/>
            <person name="Lombard V."/>
            <person name="Magnuson J."/>
            <person name="Maillard F."/>
            <person name="Murat C."/>
            <person name="Nolan M."/>
            <person name="Ohm R.A."/>
            <person name="Pangilinan J."/>
            <person name="Pereira M.F."/>
            <person name="Perotto S."/>
            <person name="Peter M."/>
            <person name="Pfister S."/>
            <person name="Riley R."/>
            <person name="Sitrit Y."/>
            <person name="Stielow J.B."/>
            <person name="Szollosi G."/>
            <person name="Zifcakova L."/>
            <person name="Stursova M."/>
            <person name="Spatafora J.W."/>
            <person name="Tedersoo L."/>
            <person name="Vaario L.M."/>
            <person name="Yamada A."/>
            <person name="Yan M."/>
            <person name="Wang P."/>
            <person name="Xu J."/>
            <person name="Bruns T."/>
            <person name="Baldrian P."/>
            <person name="Vilgalys R."/>
            <person name="Dunand C."/>
            <person name="Henrissat B."/>
            <person name="Grigoriev I.V."/>
            <person name="Hibbett D."/>
            <person name="Nagy L.G."/>
            <person name="Martin F.M."/>
        </authorList>
    </citation>
    <scope>NUCLEOTIDE SEQUENCE</scope>
    <source>
        <strain evidence="2">BED1</strain>
    </source>
</reference>
<keyword evidence="3" id="KW-1185">Reference proteome</keyword>
<sequence length="168" mass="18353">MWAALMGQKIQICITNNCVIASSVGLSQLVTDVISDVSLVILPIYLLQGGKIDRPRRILIYAVFSATLLITVVTILHSVVLFTVQSTGTVVIGHVKVALSLIVCNLLVIVMFVYRVSRRADLDAAEGPFSLTTVELHHTESAFGKLTMTTRTTITEENVEEVVRSRLA</sequence>
<keyword evidence="1" id="KW-0812">Transmembrane</keyword>
<name>A0AAD4BKZ7_BOLED</name>
<accession>A0AAD4BKZ7</accession>
<evidence type="ECO:0000256" key="1">
    <source>
        <dbReference type="SAM" id="Phobius"/>
    </source>
</evidence>
<keyword evidence="1" id="KW-1133">Transmembrane helix</keyword>
<feature type="transmembrane region" description="Helical" evidence="1">
    <location>
        <begin position="90"/>
        <end position="114"/>
    </location>
</feature>
<evidence type="ECO:0000313" key="3">
    <source>
        <dbReference type="Proteomes" id="UP001194468"/>
    </source>
</evidence>
<feature type="transmembrane region" description="Helical" evidence="1">
    <location>
        <begin position="59"/>
        <end position="84"/>
    </location>
</feature>
<organism evidence="2 3">
    <name type="scientific">Boletus edulis BED1</name>
    <dbReference type="NCBI Taxonomy" id="1328754"/>
    <lineage>
        <taxon>Eukaryota</taxon>
        <taxon>Fungi</taxon>
        <taxon>Dikarya</taxon>
        <taxon>Basidiomycota</taxon>
        <taxon>Agaricomycotina</taxon>
        <taxon>Agaricomycetes</taxon>
        <taxon>Agaricomycetidae</taxon>
        <taxon>Boletales</taxon>
        <taxon>Boletineae</taxon>
        <taxon>Boletaceae</taxon>
        <taxon>Boletoideae</taxon>
        <taxon>Boletus</taxon>
    </lineage>
</organism>
<dbReference type="Proteomes" id="UP001194468">
    <property type="component" value="Unassembled WGS sequence"/>
</dbReference>
<proteinExistence type="predicted"/>
<reference evidence="2" key="1">
    <citation type="submission" date="2019-10" db="EMBL/GenBank/DDBJ databases">
        <authorList>
            <consortium name="DOE Joint Genome Institute"/>
            <person name="Kuo A."/>
            <person name="Miyauchi S."/>
            <person name="Kiss E."/>
            <person name="Drula E."/>
            <person name="Kohler A."/>
            <person name="Sanchez-Garcia M."/>
            <person name="Andreopoulos B."/>
            <person name="Barry K.W."/>
            <person name="Bonito G."/>
            <person name="Buee M."/>
            <person name="Carver A."/>
            <person name="Chen C."/>
            <person name="Cichocki N."/>
            <person name="Clum A."/>
            <person name="Culley D."/>
            <person name="Crous P.W."/>
            <person name="Fauchery L."/>
            <person name="Girlanda M."/>
            <person name="Hayes R."/>
            <person name="Keri Z."/>
            <person name="LaButti K."/>
            <person name="Lipzen A."/>
            <person name="Lombard V."/>
            <person name="Magnuson J."/>
            <person name="Maillard F."/>
            <person name="Morin E."/>
            <person name="Murat C."/>
            <person name="Nolan M."/>
            <person name="Ohm R."/>
            <person name="Pangilinan J."/>
            <person name="Pereira M."/>
            <person name="Perotto S."/>
            <person name="Peter M."/>
            <person name="Riley R."/>
            <person name="Sitrit Y."/>
            <person name="Stielow B."/>
            <person name="Szollosi G."/>
            <person name="Zifcakova L."/>
            <person name="Stursova M."/>
            <person name="Spatafora J.W."/>
            <person name="Tedersoo L."/>
            <person name="Vaario L.-M."/>
            <person name="Yamada A."/>
            <person name="Yan M."/>
            <person name="Wang P."/>
            <person name="Xu J."/>
            <person name="Bruns T."/>
            <person name="Baldrian P."/>
            <person name="Vilgalys R."/>
            <person name="Henrissat B."/>
            <person name="Grigoriev I.V."/>
            <person name="Hibbett D."/>
            <person name="Nagy L.G."/>
            <person name="Martin F.M."/>
        </authorList>
    </citation>
    <scope>NUCLEOTIDE SEQUENCE</scope>
    <source>
        <strain evidence="2">BED1</strain>
    </source>
</reference>
<comment type="caution">
    <text evidence="2">The sequence shown here is derived from an EMBL/GenBank/DDBJ whole genome shotgun (WGS) entry which is preliminary data.</text>
</comment>
<protein>
    <submittedName>
        <fullName evidence="2">Uncharacterized protein</fullName>
    </submittedName>
</protein>
<keyword evidence="1" id="KW-0472">Membrane</keyword>
<evidence type="ECO:0000313" key="2">
    <source>
        <dbReference type="EMBL" id="KAF8433039.1"/>
    </source>
</evidence>
<gene>
    <name evidence="2" type="ORF">L210DRAFT_3557429</name>
</gene>
<dbReference type="AlphaFoldDB" id="A0AAD4BKZ7"/>